<gene>
    <name evidence="4" type="ORF">HanXRQr2_Chr15g0703701</name>
</gene>
<comment type="caution">
    <text evidence="4">The sequence shown here is derived from an EMBL/GenBank/DDBJ whole genome shotgun (WGS) entry which is preliminary data.</text>
</comment>
<evidence type="ECO:0000256" key="2">
    <source>
        <dbReference type="ARBA" id="ARBA00022729"/>
    </source>
</evidence>
<dbReference type="AlphaFoldDB" id="A0A9K3H3U8"/>
<keyword evidence="5" id="KW-1185">Reference proteome</keyword>
<name>A0A9K3H3U8_HELAN</name>
<keyword evidence="4" id="KW-0418">Kinase</keyword>
<reference evidence="4" key="2">
    <citation type="submission" date="2020-06" db="EMBL/GenBank/DDBJ databases">
        <title>Helianthus annuus Genome sequencing and assembly Release 2.</title>
        <authorList>
            <person name="Gouzy J."/>
            <person name="Langlade N."/>
            <person name="Munos S."/>
        </authorList>
    </citation>
    <scope>NUCLEOTIDE SEQUENCE</scope>
    <source>
        <tissue evidence="4">Leaves</tissue>
    </source>
</reference>
<feature type="domain" description="Wall-associated receptor kinase galacturonan-binding" evidence="3">
    <location>
        <begin position="6"/>
        <end position="59"/>
    </location>
</feature>
<dbReference type="GO" id="GO:0030247">
    <property type="term" value="F:polysaccharide binding"/>
    <property type="evidence" value="ECO:0007669"/>
    <property type="project" value="InterPro"/>
</dbReference>
<keyword evidence="4" id="KW-0675">Receptor</keyword>
<keyword evidence="2" id="KW-0732">Signal</keyword>
<reference evidence="4" key="1">
    <citation type="journal article" date="2017" name="Nature">
        <title>The sunflower genome provides insights into oil metabolism, flowering and Asterid evolution.</title>
        <authorList>
            <person name="Badouin H."/>
            <person name="Gouzy J."/>
            <person name="Grassa C.J."/>
            <person name="Murat F."/>
            <person name="Staton S.E."/>
            <person name="Cottret L."/>
            <person name="Lelandais-Briere C."/>
            <person name="Owens G.L."/>
            <person name="Carrere S."/>
            <person name="Mayjonade B."/>
            <person name="Legrand L."/>
            <person name="Gill N."/>
            <person name="Kane N.C."/>
            <person name="Bowers J.E."/>
            <person name="Hubner S."/>
            <person name="Bellec A."/>
            <person name="Berard A."/>
            <person name="Berges H."/>
            <person name="Blanchet N."/>
            <person name="Boniface M.C."/>
            <person name="Brunel D."/>
            <person name="Catrice O."/>
            <person name="Chaidir N."/>
            <person name="Claudel C."/>
            <person name="Donnadieu C."/>
            <person name="Faraut T."/>
            <person name="Fievet G."/>
            <person name="Helmstetter N."/>
            <person name="King M."/>
            <person name="Knapp S.J."/>
            <person name="Lai Z."/>
            <person name="Le Paslier M.C."/>
            <person name="Lippi Y."/>
            <person name="Lorenzon L."/>
            <person name="Mandel J.R."/>
            <person name="Marage G."/>
            <person name="Marchand G."/>
            <person name="Marquand E."/>
            <person name="Bret-Mestries E."/>
            <person name="Morien E."/>
            <person name="Nambeesan S."/>
            <person name="Nguyen T."/>
            <person name="Pegot-Espagnet P."/>
            <person name="Pouilly N."/>
            <person name="Raftis F."/>
            <person name="Sallet E."/>
            <person name="Schiex T."/>
            <person name="Thomas J."/>
            <person name="Vandecasteele C."/>
            <person name="Vares D."/>
            <person name="Vear F."/>
            <person name="Vautrin S."/>
            <person name="Crespi M."/>
            <person name="Mangin B."/>
            <person name="Burke J.M."/>
            <person name="Salse J."/>
            <person name="Munos S."/>
            <person name="Vincourt P."/>
            <person name="Rieseberg L.H."/>
            <person name="Langlade N.B."/>
        </authorList>
    </citation>
    <scope>NUCLEOTIDE SEQUENCE</scope>
    <source>
        <tissue evidence="4">Leaves</tissue>
    </source>
</reference>
<dbReference type="Pfam" id="PF13947">
    <property type="entry name" value="GUB_WAK_bind"/>
    <property type="match status" value="1"/>
</dbReference>
<protein>
    <submittedName>
        <fullName evidence="4">Wall-associated receptor kinase, galacturonan-binding domain-containing protein</fullName>
    </submittedName>
</protein>
<proteinExistence type="predicted"/>
<dbReference type="Proteomes" id="UP000215914">
    <property type="component" value="Unassembled WGS sequence"/>
</dbReference>
<dbReference type="InterPro" id="IPR025287">
    <property type="entry name" value="WAK_GUB"/>
</dbReference>
<accession>A0A9K3H3U8</accession>
<comment type="subcellular location">
    <subcellularLocation>
        <location evidence="1">Membrane</location>
        <topology evidence="1">Single-pass membrane protein</topology>
    </subcellularLocation>
</comment>
<evidence type="ECO:0000313" key="5">
    <source>
        <dbReference type="Proteomes" id="UP000215914"/>
    </source>
</evidence>
<evidence type="ECO:0000313" key="4">
    <source>
        <dbReference type="EMBL" id="KAF5765431.1"/>
    </source>
</evidence>
<organism evidence="4 5">
    <name type="scientific">Helianthus annuus</name>
    <name type="common">Common sunflower</name>
    <dbReference type="NCBI Taxonomy" id="4232"/>
    <lineage>
        <taxon>Eukaryota</taxon>
        <taxon>Viridiplantae</taxon>
        <taxon>Streptophyta</taxon>
        <taxon>Embryophyta</taxon>
        <taxon>Tracheophyta</taxon>
        <taxon>Spermatophyta</taxon>
        <taxon>Magnoliopsida</taxon>
        <taxon>eudicotyledons</taxon>
        <taxon>Gunneridae</taxon>
        <taxon>Pentapetalae</taxon>
        <taxon>asterids</taxon>
        <taxon>campanulids</taxon>
        <taxon>Asterales</taxon>
        <taxon>Asteraceae</taxon>
        <taxon>Asteroideae</taxon>
        <taxon>Heliantheae alliance</taxon>
        <taxon>Heliantheae</taxon>
        <taxon>Helianthus</taxon>
    </lineage>
</organism>
<sequence length="310" mass="34254">MGVMICGNVRIPYPFGIGADCYVNRWYIVDCNSSTPYLPALNQLEILSVNTENQTVTVNTPKISDCQNQVLNSNQTISTDLGRSPFLFSKAHNKFVFEGCGNAVLMDNRSQLLSGCSTNCHIDSRSERNNCFGTSCCQNTIPHYLKSYTINITRQDGDEGACGSAFLADESSYVLEDNSSFIPISLLWTLSKNDTNQARCSIPLIVEVDLGNGNTMTSWKCPSLRIYPISYREAGNPYVYDGLDATEECAMCEEGGNDCYYDTTYDADGLFKVRFRCIPDTPFSYNKPGKTSLGFILGMPTLCVLSSDCI</sequence>
<dbReference type="GO" id="GO:0016301">
    <property type="term" value="F:kinase activity"/>
    <property type="evidence" value="ECO:0007669"/>
    <property type="project" value="UniProtKB-KW"/>
</dbReference>
<dbReference type="Gramene" id="mRNA:HanXRQr2_Chr15g0703701">
    <property type="protein sequence ID" value="mRNA:HanXRQr2_Chr15g0703701"/>
    <property type="gene ID" value="HanXRQr2_Chr15g0703701"/>
</dbReference>
<dbReference type="PANTHER" id="PTHR33491">
    <property type="entry name" value="OSJNBA0016N04.9 PROTEIN"/>
    <property type="match status" value="1"/>
</dbReference>
<dbReference type="GO" id="GO:0016020">
    <property type="term" value="C:membrane"/>
    <property type="evidence" value="ECO:0007669"/>
    <property type="project" value="UniProtKB-SubCell"/>
</dbReference>
<keyword evidence="4" id="KW-0808">Transferase</keyword>
<evidence type="ECO:0000256" key="1">
    <source>
        <dbReference type="ARBA" id="ARBA00004167"/>
    </source>
</evidence>
<evidence type="ECO:0000259" key="3">
    <source>
        <dbReference type="Pfam" id="PF13947"/>
    </source>
</evidence>
<dbReference type="EMBL" id="MNCJ02000330">
    <property type="protein sequence ID" value="KAF5765431.1"/>
    <property type="molecule type" value="Genomic_DNA"/>
</dbReference>